<dbReference type="AlphaFoldDB" id="A0A8X6HGA9"/>
<organism evidence="1 2">
    <name type="scientific">Trichonephila clavata</name>
    <name type="common">Joro spider</name>
    <name type="synonym">Nephila clavata</name>
    <dbReference type="NCBI Taxonomy" id="2740835"/>
    <lineage>
        <taxon>Eukaryota</taxon>
        <taxon>Metazoa</taxon>
        <taxon>Ecdysozoa</taxon>
        <taxon>Arthropoda</taxon>
        <taxon>Chelicerata</taxon>
        <taxon>Arachnida</taxon>
        <taxon>Araneae</taxon>
        <taxon>Araneomorphae</taxon>
        <taxon>Entelegynae</taxon>
        <taxon>Araneoidea</taxon>
        <taxon>Nephilidae</taxon>
        <taxon>Trichonephila</taxon>
    </lineage>
</organism>
<gene>
    <name evidence="1" type="ORF">TNCT_308221</name>
</gene>
<comment type="caution">
    <text evidence="1">The sequence shown here is derived from an EMBL/GenBank/DDBJ whole genome shotgun (WGS) entry which is preliminary data.</text>
</comment>
<proteinExistence type="predicted"/>
<protein>
    <submittedName>
        <fullName evidence="1">Uncharacterized protein</fullName>
    </submittedName>
</protein>
<dbReference type="Proteomes" id="UP000887116">
    <property type="component" value="Unassembled WGS sequence"/>
</dbReference>
<reference evidence="1" key="1">
    <citation type="submission" date="2020-07" db="EMBL/GenBank/DDBJ databases">
        <title>Multicomponent nature underlies the extraordinary mechanical properties of spider dragline silk.</title>
        <authorList>
            <person name="Kono N."/>
            <person name="Nakamura H."/>
            <person name="Mori M."/>
            <person name="Yoshida Y."/>
            <person name="Ohtoshi R."/>
            <person name="Malay A.D."/>
            <person name="Moran D.A.P."/>
            <person name="Tomita M."/>
            <person name="Numata K."/>
            <person name="Arakawa K."/>
        </authorList>
    </citation>
    <scope>NUCLEOTIDE SEQUENCE</scope>
</reference>
<accession>A0A8X6HGA9</accession>
<dbReference type="EMBL" id="BMAO01038204">
    <property type="protein sequence ID" value="GFR23252.1"/>
    <property type="molecule type" value="Genomic_DNA"/>
</dbReference>
<sequence length="145" mass="16221">MEEHPGRDRLYVQQVSQICVPNLVQLITNKGLVLANGFCGTHAGPLGYLDCKPLQFRSAVSLSKVYCNIPNKNMRINSAITCYLHCNGMSYLTLNLAVSALPPYQGSFCPKCDITPSSDTNFYKIHEKMDFAIQVSRKLFEKKKA</sequence>
<name>A0A8X6HGA9_TRICU</name>
<evidence type="ECO:0000313" key="2">
    <source>
        <dbReference type="Proteomes" id="UP000887116"/>
    </source>
</evidence>
<keyword evidence="2" id="KW-1185">Reference proteome</keyword>
<evidence type="ECO:0000313" key="1">
    <source>
        <dbReference type="EMBL" id="GFR23252.1"/>
    </source>
</evidence>